<evidence type="ECO:0000256" key="1">
    <source>
        <dbReference type="ARBA" id="ARBA00022553"/>
    </source>
</evidence>
<dbReference type="Gene3D" id="1.10.10.10">
    <property type="entry name" value="Winged helix-like DNA-binding domain superfamily/Winged helix DNA-binding domain"/>
    <property type="match status" value="1"/>
</dbReference>
<dbReference type="SMART" id="SM00862">
    <property type="entry name" value="Trans_reg_C"/>
    <property type="match status" value="1"/>
</dbReference>
<organism evidence="8 9">
    <name type="scientific">Candidatus Obscuribacter phosphatis</name>
    <dbReference type="NCBI Taxonomy" id="1906157"/>
    <lineage>
        <taxon>Bacteria</taxon>
        <taxon>Bacillati</taxon>
        <taxon>Candidatus Melainabacteria</taxon>
        <taxon>Candidatus Obscuribacterales</taxon>
        <taxon>Candidatus Obscuribacteraceae</taxon>
        <taxon>Candidatus Obscuribacter</taxon>
    </lineage>
</organism>
<dbReference type="PANTHER" id="PTHR48111">
    <property type="entry name" value="REGULATOR OF RPOS"/>
    <property type="match status" value="1"/>
</dbReference>
<protein>
    <submittedName>
        <fullName evidence="8">Response regulator transcription factor</fullName>
    </submittedName>
</protein>
<gene>
    <name evidence="8" type="ORF">J0M35_03285</name>
</gene>
<evidence type="ECO:0000313" key="9">
    <source>
        <dbReference type="Proteomes" id="UP000664277"/>
    </source>
</evidence>
<reference evidence="8" key="1">
    <citation type="submission" date="2021-02" db="EMBL/GenBank/DDBJ databases">
        <title>Genome-Resolved Metagenomics of a Microbial Community Performing Photosynthetic Biological Nutrient Removal.</title>
        <authorList>
            <person name="Mcdaniel E.A."/>
        </authorList>
    </citation>
    <scope>NUCLEOTIDE SEQUENCE</scope>
    <source>
        <strain evidence="8">UWPOB_OBS1</strain>
    </source>
</reference>
<evidence type="ECO:0000256" key="4">
    <source>
        <dbReference type="PROSITE-ProRule" id="PRU00169"/>
    </source>
</evidence>
<name>A0A8J7TKW2_9BACT</name>
<sequence length="234" mass="26158">MTVKTRIMVVDDDETIVDTLTFNFRRAGFEVISFNRALAAVSGFTEANPDLVMLDWMMPDMKGPDLCAILREQAPELPILMLTGRSAPTDIAHGLSSGADDYLVKPFSMVELMARIEALLRRSGKKKRSGARLSVGALSLDEDARKVVFSGRNIDLSPREFALLKVLMQNAGKVLTTDVLLDKVWGTDFDGDVKTVAVHIRWLRQKLEEDPKEPKLLETVHRSGYRLNQLGEDK</sequence>
<dbReference type="Pfam" id="PF00486">
    <property type="entry name" value="Trans_reg_C"/>
    <property type="match status" value="1"/>
</dbReference>
<dbReference type="InterPro" id="IPR001789">
    <property type="entry name" value="Sig_transdc_resp-reg_receiver"/>
</dbReference>
<feature type="DNA-binding region" description="OmpR/PhoB-type" evidence="5">
    <location>
        <begin position="130"/>
        <end position="229"/>
    </location>
</feature>
<dbReference type="InterPro" id="IPR036388">
    <property type="entry name" value="WH-like_DNA-bd_sf"/>
</dbReference>
<keyword evidence="1 4" id="KW-0597">Phosphoprotein</keyword>
<dbReference type="GO" id="GO:0000976">
    <property type="term" value="F:transcription cis-regulatory region binding"/>
    <property type="evidence" value="ECO:0007669"/>
    <property type="project" value="TreeGrafter"/>
</dbReference>
<evidence type="ECO:0000259" key="6">
    <source>
        <dbReference type="PROSITE" id="PS50110"/>
    </source>
</evidence>
<dbReference type="CDD" id="cd00383">
    <property type="entry name" value="trans_reg_C"/>
    <property type="match status" value="1"/>
</dbReference>
<dbReference type="PROSITE" id="PS50110">
    <property type="entry name" value="RESPONSE_REGULATORY"/>
    <property type="match status" value="1"/>
</dbReference>
<accession>A0A8J7TKW2</accession>
<dbReference type="GO" id="GO:0006355">
    <property type="term" value="P:regulation of DNA-templated transcription"/>
    <property type="evidence" value="ECO:0007669"/>
    <property type="project" value="InterPro"/>
</dbReference>
<comment type="caution">
    <text evidence="8">The sequence shown here is derived from an EMBL/GenBank/DDBJ whole genome shotgun (WGS) entry which is preliminary data.</text>
</comment>
<dbReference type="GO" id="GO:0032993">
    <property type="term" value="C:protein-DNA complex"/>
    <property type="evidence" value="ECO:0007669"/>
    <property type="project" value="TreeGrafter"/>
</dbReference>
<dbReference type="AlphaFoldDB" id="A0A8J7TKW2"/>
<feature type="domain" description="OmpR/PhoB-type" evidence="7">
    <location>
        <begin position="130"/>
        <end position="229"/>
    </location>
</feature>
<proteinExistence type="predicted"/>
<dbReference type="EMBL" id="JAFLCK010000003">
    <property type="protein sequence ID" value="MBN8659361.1"/>
    <property type="molecule type" value="Genomic_DNA"/>
</dbReference>
<dbReference type="GO" id="GO:0005829">
    <property type="term" value="C:cytosol"/>
    <property type="evidence" value="ECO:0007669"/>
    <property type="project" value="TreeGrafter"/>
</dbReference>
<dbReference type="InterPro" id="IPR001867">
    <property type="entry name" value="OmpR/PhoB-type_DNA-bd"/>
</dbReference>
<evidence type="ECO:0000256" key="2">
    <source>
        <dbReference type="ARBA" id="ARBA00023012"/>
    </source>
</evidence>
<dbReference type="Pfam" id="PF00072">
    <property type="entry name" value="Response_reg"/>
    <property type="match status" value="1"/>
</dbReference>
<dbReference type="InterPro" id="IPR011006">
    <property type="entry name" value="CheY-like_superfamily"/>
</dbReference>
<keyword evidence="3 5" id="KW-0238">DNA-binding</keyword>
<dbReference type="Proteomes" id="UP000664277">
    <property type="component" value="Unassembled WGS sequence"/>
</dbReference>
<dbReference type="PROSITE" id="PS51755">
    <property type="entry name" value="OMPR_PHOB"/>
    <property type="match status" value="1"/>
</dbReference>
<feature type="domain" description="Response regulatory" evidence="6">
    <location>
        <begin position="6"/>
        <end position="120"/>
    </location>
</feature>
<dbReference type="Gene3D" id="6.10.250.690">
    <property type="match status" value="1"/>
</dbReference>
<keyword evidence="2" id="KW-0902">Two-component regulatory system</keyword>
<feature type="modified residue" description="4-aspartylphosphate" evidence="4">
    <location>
        <position position="55"/>
    </location>
</feature>
<evidence type="ECO:0000313" key="8">
    <source>
        <dbReference type="EMBL" id="MBN8659361.1"/>
    </source>
</evidence>
<dbReference type="SMART" id="SM00448">
    <property type="entry name" value="REC"/>
    <property type="match status" value="1"/>
</dbReference>
<evidence type="ECO:0000256" key="5">
    <source>
        <dbReference type="PROSITE-ProRule" id="PRU01091"/>
    </source>
</evidence>
<dbReference type="SUPFAM" id="SSF52172">
    <property type="entry name" value="CheY-like"/>
    <property type="match status" value="1"/>
</dbReference>
<dbReference type="FunFam" id="1.10.10.10:FF:000018">
    <property type="entry name" value="DNA-binding response regulator ResD"/>
    <property type="match status" value="1"/>
</dbReference>
<dbReference type="Gene3D" id="3.40.50.2300">
    <property type="match status" value="1"/>
</dbReference>
<evidence type="ECO:0000259" key="7">
    <source>
        <dbReference type="PROSITE" id="PS51755"/>
    </source>
</evidence>
<dbReference type="InterPro" id="IPR039420">
    <property type="entry name" value="WalR-like"/>
</dbReference>
<dbReference type="PANTHER" id="PTHR48111:SF40">
    <property type="entry name" value="PHOSPHATE REGULON TRANSCRIPTIONAL REGULATORY PROTEIN PHOB"/>
    <property type="match status" value="1"/>
</dbReference>
<dbReference type="GO" id="GO:0000156">
    <property type="term" value="F:phosphorelay response regulator activity"/>
    <property type="evidence" value="ECO:0007669"/>
    <property type="project" value="TreeGrafter"/>
</dbReference>
<evidence type="ECO:0000256" key="3">
    <source>
        <dbReference type="ARBA" id="ARBA00023125"/>
    </source>
</evidence>